<dbReference type="Proteomes" id="UP001235760">
    <property type="component" value="Unassembled WGS sequence"/>
</dbReference>
<dbReference type="EMBL" id="JAUZEE010000008">
    <property type="protein sequence ID" value="MDP4301981.1"/>
    <property type="molecule type" value="Genomic_DNA"/>
</dbReference>
<dbReference type="PANTHER" id="PTHR30349">
    <property type="entry name" value="PHAGE INTEGRASE-RELATED"/>
    <property type="match status" value="1"/>
</dbReference>
<dbReference type="CDD" id="cd01184">
    <property type="entry name" value="INT_C_like_1"/>
    <property type="match status" value="1"/>
</dbReference>
<reference evidence="7 8" key="1">
    <citation type="submission" date="2023-08" db="EMBL/GenBank/DDBJ databases">
        <authorList>
            <person name="Roldan D.M."/>
            <person name="Menes R.J."/>
        </authorList>
    </citation>
    <scope>NUCLEOTIDE SEQUENCE [LARGE SCALE GENOMIC DNA]</scope>
    <source>
        <strain evidence="7 8">CCM 2812</strain>
    </source>
</reference>
<keyword evidence="3" id="KW-0238">DNA-binding</keyword>
<feature type="domain" description="Tyr recombinase" evidence="6">
    <location>
        <begin position="289"/>
        <end position="489"/>
    </location>
</feature>
<dbReference type="InterPro" id="IPR050090">
    <property type="entry name" value="Tyrosine_recombinase_XerCD"/>
</dbReference>
<dbReference type="RefSeq" id="WP_305750521.1">
    <property type="nucleotide sequence ID" value="NZ_JAUZEE010000008.1"/>
</dbReference>
<dbReference type="PROSITE" id="PS51898">
    <property type="entry name" value="TYR_RECOMBINASE"/>
    <property type="match status" value="1"/>
</dbReference>
<dbReference type="PANTHER" id="PTHR30349:SF41">
    <property type="entry name" value="INTEGRASE_RECOMBINASE PROTEIN MJ0367-RELATED"/>
    <property type="match status" value="1"/>
</dbReference>
<keyword evidence="4" id="KW-0233">DNA recombination</keyword>
<dbReference type="SUPFAM" id="SSF56349">
    <property type="entry name" value="DNA breaking-rejoining enzymes"/>
    <property type="match status" value="1"/>
</dbReference>
<protein>
    <submittedName>
        <fullName evidence="7">Site-specific integrase</fullName>
    </submittedName>
</protein>
<feature type="compositionally biased region" description="Low complexity" evidence="5">
    <location>
        <begin position="511"/>
        <end position="524"/>
    </location>
</feature>
<evidence type="ECO:0000256" key="3">
    <source>
        <dbReference type="ARBA" id="ARBA00023125"/>
    </source>
</evidence>
<proteinExistence type="inferred from homology"/>
<gene>
    <name evidence="7" type="ORF">Q8X39_15170</name>
</gene>
<dbReference type="Gene3D" id="1.10.443.10">
    <property type="entry name" value="Intergrase catalytic core"/>
    <property type="match status" value="1"/>
</dbReference>
<accession>A0ABT9G672</accession>
<feature type="compositionally biased region" description="Polar residues" evidence="5">
    <location>
        <begin position="539"/>
        <end position="550"/>
    </location>
</feature>
<feature type="region of interest" description="Disordered" evidence="5">
    <location>
        <begin position="510"/>
        <end position="550"/>
    </location>
</feature>
<dbReference type="Pfam" id="PF20172">
    <property type="entry name" value="DUF6538"/>
    <property type="match status" value="1"/>
</dbReference>
<dbReference type="InterPro" id="IPR046668">
    <property type="entry name" value="DUF6538"/>
</dbReference>
<keyword evidence="8" id="KW-1185">Reference proteome</keyword>
<keyword evidence="2" id="KW-0229">DNA integration</keyword>
<sequence length="550" mass="61198">MGYGDGLRRNRCGVWCWRWVVPADVRGAVGAVELLRSLQTASRREAVERSLPLRQAASVMLRHLRSGSTLSDLDKQTKTILQLVARRKAEAIEADEEAEREAAFERAQDELRRRAKEAAFQDGIAKRDKVILLLQQKIIGLQAGATASPSPAVPVEVGPTLAVAISEFSREHRVRSSWTTKTAARWDVTFRALAEYLGQDRPVSSIRRSDCVDFFERLQRLPKNASKYEALRDLDFIALTDPSMTDVTPIAAGTANDFMTRVSSFFKWVSVQYGIGVNPAQGLQIANVEPTSRLPFDESELTRLFNGREWAARRFLHPHYYWIMLLGIYTGARLNELAQLRIIDFVKLTGVDVINIADVGDDENVRRKTAAATRPVPIHGELVRLGLLRWVERQRQSGAKQLFGELKPGRDGHGQAVSKWFQRYRDRCGITGTQAKVFHSFRAGFISQLLNAGVAQHMVANIVGHETGTVAGDVYWTDRDPVSVLEAVNKFALPETVRALIPNIEDVSFGPKSTTAKKAAPAKPVARRSKRKAEPVETPTDSTNVDPGAI</sequence>
<name>A0ABT9G672_LEPDI</name>
<evidence type="ECO:0000256" key="1">
    <source>
        <dbReference type="ARBA" id="ARBA00008857"/>
    </source>
</evidence>
<dbReference type="Gene3D" id="1.10.150.130">
    <property type="match status" value="1"/>
</dbReference>
<evidence type="ECO:0000313" key="7">
    <source>
        <dbReference type="EMBL" id="MDP4301981.1"/>
    </source>
</evidence>
<evidence type="ECO:0000256" key="5">
    <source>
        <dbReference type="SAM" id="MobiDB-lite"/>
    </source>
</evidence>
<evidence type="ECO:0000256" key="2">
    <source>
        <dbReference type="ARBA" id="ARBA00022908"/>
    </source>
</evidence>
<dbReference type="InterPro" id="IPR011010">
    <property type="entry name" value="DNA_brk_join_enz"/>
</dbReference>
<evidence type="ECO:0000259" key="6">
    <source>
        <dbReference type="PROSITE" id="PS51898"/>
    </source>
</evidence>
<comment type="similarity">
    <text evidence="1">Belongs to the 'phage' integrase family.</text>
</comment>
<organism evidence="7 8">
    <name type="scientific">Leptothrix discophora</name>
    <dbReference type="NCBI Taxonomy" id="89"/>
    <lineage>
        <taxon>Bacteria</taxon>
        <taxon>Pseudomonadati</taxon>
        <taxon>Pseudomonadota</taxon>
        <taxon>Betaproteobacteria</taxon>
        <taxon>Burkholderiales</taxon>
        <taxon>Sphaerotilaceae</taxon>
        <taxon>Leptothrix</taxon>
    </lineage>
</organism>
<comment type="caution">
    <text evidence="7">The sequence shown here is derived from an EMBL/GenBank/DDBJ whole genome shotgun (WGS) entry which is preliminary data.</text>
</comment>
<dbReference type="InterPro" id="IPR010998">
    <property type="entry name" value="Integrase_recombinase_N"/>
</dbReference>
<dbReference type="InterPro" id="IPR013762">
    <property type="entry name" value="Integrase-like_cat_sf"/>
</dbReference>
<dbReference type="InterPro" id="IPR002104">
    <property type="entry name" value="Integrase_catalytic"/>
</dbReference>
<dbReference type="Pfam" id="PF00589">
    <property type="entry name" value="Phage_integrase"/>
    <property type="match status" value="1"/>
</dbReference>
<evidence type="ECO:0000256" key="4">
    <source>
        <dbReference type="ARBA" id="ARBA00023172"/>
    </source>
</evidence>
<evidence type="ECO:0000313" key="8">
    <source>
        <dbReference type="Proteomes" id="UP001235760"/>
    </source>
</evidence>